<feature type="non-terminal residue" evidence="3">
    <location>
        <position position="282"/>
    </location>
</feature>
<proteinExistence type="predicted"/>
<feature type="non-terminal residue" evidence="3">
    <location>
        <position position="1"/>
    </location>
</feature>
<dbReference type="PANTHER" id="PTHR30290:SF38">
    <property type="entry name" value="D,D-DIPEPTIDE-BINDING PERIPLASMIC PROTEIN DDPA-RELATED"/>
    <property type="match status" value="1"/>
</dbReference>
<dbReference type="PANTHER" id="PTHR30290">
    <property type="entry name" value="PERIPLASMIC BINDING COMPONENT OF ABC TRANSPORTER"/>
    <property type="match status" value="1"/>
</dbReference>
<feature type="domain" description="Solute-binding protein family 5" evidence="2">
    <location>
        <begin position="5"/>
        <end position="244"/>
    </location>
</feature>
<sequence length="282" mass="32004">VEAGAYDWQNQVSAGPFILTDFVEGSEAVYEKNPYYWGTTTINGKEYPLPFIDKLVYPVIADESTVISALRTGVIDWHSDIAVLYSDSLAATSPKLTQERYLPGQGHMMSLILDHEPWTNRDVRRALMIGTDWEAILKSVYTDGEVHAYPLGSHTPYYTPMDELPESAQVLYSNDPVLAKKMLADEGYPDGFPMKIHVASNSIEQQDVVMMLMEQWAQFGVEIEPVVMEWAAIAGMNRERTLDDSWAALMVNTTPIIVFRALAIDTQEWFWGRYDDEYLIDQ</sequence>
<name>X1P0H8_9ZZZZ</name>
<dbReference type="Gene3D" id="3.10.105.10">
    <property type="entry name" value="Dipeptide-binding Protein, Domain 3"/>
    <property type="match status" value="1"/>
</dbReference>
<dbReference type="AlphaFoldDB" id="X1P0H8"/>
<reference evidence="3" key="1">
    <citation type="journal article" date="2014" name="Front. Microbiol.">
        <title>High frequency of phylogenetically diverse reductive dehalogenase-homologous genes in deep subseafloor sedimentary metagenomes.</title>
        <authorList>
            <person name="Kawai M."/>
            <person name="Futagami T."/>
            <person name="Toyoda A."/>
            <person name="Takaki Y."/>
            <person name="Nishi S."/>
            <person name="Hori S."/>
            <person name="Arai W."/>
            <person name="Tsubouchi T."/>
            <person name="Morono Y."/>
            <person name="Uchiyama I."/>
            <person name="Ito T."/>
            <person name="Fujiyama A."/>
            <person name="Inagaki F."/>
            <person name="Takami H."/>
        </authorList>
    </citation>
    <scope>NUCLEOTIDE SEQUENCE</scope>
    <source>
        <strain evidence="3">Expedition CK06-06</strain>
    </source>
</reference>
<gene>
    <name evidence="3" type="ORF">S06H3_29859</name>
</gene>
<accession>X1P0H8</accession>
<keyword evidence="1" id="KW-0732">Signal</keyword>
<organism evidence="3">
    <name type="scientific">marine sediment metagenome</name>
    <dbReference type="NCBI Taxonomy" id="412755"/>
    <lineage>
        <taxon>unclassified sequences</taxon>
        <taxon>metagenomes</taxon>
        <taxon>ecological metagenomes</taxon>
    </lineage>
</organism>
<evidence type="ECO:0000313" key="3">
    <source>
        <dbReference type="EMBL" id="GAI24414.1"/>
    </source>
</evidence>
<dbReference type="GO" id="GO:0015833">
    <property type="term" value="P:peptide transport"/>
    <property type="evidence" value="ECO:0007669"/>
    <property type="project" value="TreeGrafter"/>
</dbReference>
<evidence type="ECO:0000259" key="2">
    <source>
        <dbReference type="Pfam" id="PF00496"/>
    </source>
</evidence>
<dbReference type="EMBL" id="BARV01017529">
    <property type="protein sequence ID" value="GAI24414.1"/>
    <property type="molecule type" value="Genomic_DNA"/>
</dbReference>
<protein>
    <recommendedName>
        <fullName evidence="2">Solute-binding protein family 5 domain-containing protein</fullName>
    </recommendedName>
</protein>
<dbReference type="Gene3D" id="3.40.190.10">
    <property type="entry name" value="Periplasmic binding protein-like II"/>
    <property type="match status" value="1"/>
</dbReference>
<comment type="caution">
    <text evidence="3">The sequence shown here is derived from an EMBL/GenBank/DDBJ whole genome shotgun (WGS) entry which is preliminary data.</text>
</comment>
<dbReference type="GO" id="GO:1904680">
    <property type="term" value="F:peptide transmembrane transporter activity"/>
    <property type="evidence" value="ECO:0007669"/>
    <property type="project" value="TreeGrafter"/>
</dbReference>
<dbReference type="InterPro" id="IPR039424">
    <property type="entry name" value="SBP_5"/>
</dbReference>
<dbReference type="Pfam" id="PF00496">
    <property type="entry name" value="SBP_bac_5"/>
    <property type="match status" value="1"/>
</dbReference>
<evidence type="ECO:0000256" key="1">
    <source>
        <dbReference type="ARBA" id="ARBA00022729"/>
    </source>
</evidence>
<dbReference type="InterPro" id="IPR000914">
    <property type="entry name" value="SBP_5_dom"/>
</dbReference>
<dbReference type="SUPFAM" id="SSF53850">
    <property type="entry name" value="Periplasmic binding protein-like II"/>
    <property type="match status" value="1"/>
</dbReference>